<dbReference type="AlphaFoldDB" id="A0A511DFN9"/>
<dbReference type="Pfam" id="PF13662">
    <property type="entry name" value="Toprim_4"/>
    <property type="match status" value="1"/>
</dbReference>
<gene>
    <name evidence="7 9" type="primary">recR</name>
    <name evidence="9" type="ORF">PSU4_25550</name>
</gene>
<comment type="caution">
    <text evidence="9">The sequence shown here is derived from an EMBL/GenBank/DDBJ whole genome shotgun (WGS) entry which is preliminary data.</text>
</comment>
<dbReference type="Gene3D" id="3.40.1360.10">
    <property type="match status" value="1"/>
</dbReference>
<dbReference type="InterPro" id="IPR023627">
    <property type="entry name" value="Rcmb_RecR"/>
</dbReference>
<keyword evidence="1 7" id="KW-0479">Metal-binding</keyword>
<comment type="function">
    <text evidence="7">May play a role in DNA repair. It seems to be involved in an RecBC-independent recombinational process of DNA repair. It may act with RecF and RecO.</text>
</comment>
<evidence type="ECO:0000256" key="7">
    <source>
        <dbReference type="HAMAP-Rule" id="MF_00017"/>
    </source>
</evidence>
<dbReference type="Pfam" id="PF21175">
    <property type="entry name" value="RecR_C"/>
    <property type="match status" value="1"/>
</dbReference>
<dbReference type="NCBIfam" id="TIGR00615">
    <property type="entry name" value="recR"/>
    <property type="match status" value="1"/>
</dbReference>
<feature type="zinc finger region" description="C4-type" evidence="7">
    <location>
        <begin position="72"/>
        <end position="87"/>
    </location>
</feature>
<proteinExistence type="inferred from homology"/>
<dbReference type="CDD" id="cd01025">
    <property type="entry name" value="TOPRIM_recR"/>
    <property type="match status" value="1"/>
</dbReference>
<dbReference type="SUPFAM" id="SSF111304">
    <property type="entry name" value="Recombination protein RecR"/>
    <property type="match status" value="1"/>
</dbReference>
<evidence type="ECO:0000313" key="9">
    <source>
        <dbReference type="EMBL" id="GEL23601.1"/>
    </source>
</evidence>
<dbReference type="InterPro" id="IPR000093">
    <property type="entry name" value="DNA_Rcmb_RecR"/>
</dbReference>
<keyword evidence="4 7" id="KW-0862">Zinc</keyword>
<dbReference type="Gene3D" id="1.10.8.420">
    <property type="entry name" value="RecR Domain 1"/>
    <property type="match status" value="1"/>
</dbReference>
<evidence type="ECO:0000256" key="5">
    <source>
        <dbReference type="ARBA" id="ARBA00023172"/>
    </source>
</evidence>
<evidence type="ECO:0000256" key="3">
    <source>
        <dbReference type="ARBA" id="ARBA00022771"/>
    </source>
</evidence>
<sequence length="221" mass="23858">MRAAAWACPASDERDAVFEGPVQDLIDELGRLPGVGPKSAQRIAFHLLAADPADVTRLQEVLQRVKQGVRFCDVCNNVSENERCRYCADARRDPTVLCVVEEPKDVLAVERTREFKGRYHVLGGALDPLGGIGPDLLTIRELLARLGGTGPAPDETDIAEVIIATDPNTEGEATATYLVRLLRDFPGLTVTRLASGLPMGGDLEFADELTLGRALAGRRAL</sequence>
<feature type="domain" description="Toprim" evidence="8">
    <location>
        <begin position="95"/>
        <end position="198"/>
    </location>
</feature>
<dbReference type="PANTHER" id="PTHR30446">
    <property type="entry name" value="RECOMBINATION PROTEIN RECR"/>
    <property type="match status" value="1"/>
</dbReference>
<dbReference type="GO" id="GO:0008270">
    <property type="term" value="F:zinc ion binding"/>
    <property type="evidence" value="ECO:0007669"/>
    <property type="project" value="UniProtKB-KW"/>
</dbReference>
<dbReference type="PANTHER" id="PTHR30446:SF0">
    <property type="entry name" value="RECOMBINATION PROTEIN RECR"/>
    <property type="match status" value="1"/>
</dbReference>
<dbReference type="GO" id="GO:0006281">
    <property type="term" value="P:DNA repair"/>
    <property type="evidence" value="ECO:0007669"/>
    <property type="project" value="UniProtKB-UniRule"/>
</dbReference>
<keyword evidence="10" id="KW-1185">Reference proteome</keyword>
<dbReference type="Proteomes" id="UP000321685">
    <property type="component" value="Unassembled WGS sequence"/>
</dbReference>
<evidence type="ECO:0000256" key="6">
    <source>
        <dbReference type="ARBA" id="ARBA00023204"/>
    </source>
</evidence>
<dbReference type="Pfam" id="PF02132">
    <property type="entry name" value="RecR_ZnF"/>
    <property type="match status" value="1"/>
</dbReference>
<dbReference type="PROSITE" id="PS50880">
    <property type="entry name" value="TOPRIM"/>
    <property type="match status" value="1"/>
</dbReference>
<dbReference type="GO" id="GO:0003677">
    <property type="term" value="F:DNA binding"/>
    <property type="evidence" value="ECO:0007669"/>
    <property type="project" value="UniProtKB-UniRule"/>
</dbReference>
<comment type="similarity">
    <text evidence="7">Belongs to the RecR family.</text>
</comment>
<accession>A0A511DFN9</accession>
<dbReference type="GO" id="GO:0006310">
    <property type="term" value="P:DNA recombination"/>
    <property type="evidence" value="ECO:0007669"/>
    <property type="project" value="UniProtKB-UniRule"/>
</dbReference>
<organism evidence="9 10">
    <name type="scientific">Pseudonocardia sulfidoxydans NBRC 16205</name>
    <dbReference type="NCBI Taxonomy" id="1223511"/>
    <lineage>
        <taxon>Bacteria</taxon>
        <taxon>Bacillati</taxon>
        <taxon>Actinomycetota</taxon>
        <taxon>Actinomycetes</taxon>
        <taxon>Pseudonocardiales</taxon>
        <taxon>Pseudonocardiaceae</taxon>
        <taxon>Pseudonocardia</taxon>
    </lineage>
</organism>
<keyword evidence="2 7" id="KW-0227">DNA damage</keyword>
<name>A0A511DFN9_9PSEU</name>
<evidence type="ECO:0000259" key="8">
    <source>
        <dbReference type="PROSITE" id="PS50880"/>
    </source>
</evidence>
<evidence type="ECO:0000313" key="10">
    <source>
        <dbReference type="Proteomes" id="UP000321685"/>
    </source>
</evidence>
<dbReference type="InterPro" id="IPR006171">
    <property type="entry name" value="TOPRIM_dom"/>
</dbReference>
<dbReference type="InterPro" id="IPR015967">
    <property type="entry name" value="Rcmb_RecR_Znf"/>
</dbReference>
<evidence type="ECO:0000256" key="4">
    <source>
        <dbReference type="ARBA" id="ARBA00022833"/>
    </source>
</evidence>
<keyword evidence="3 7" id="KW-0863">Zinc-finger</keyword>
<protein>
    <recommendedName>
        <fullName evidence="7">Recombination protein RecR</fullName>
    </recommendedName>
</protein>
<dbReference type="InterPro" id="IPR034137">
    <property type="entry name" value="TOPRIM_RecR"/>
</dbReference>
<dbReference type="SMART" id="SM00493">
    <property type="entry name" value="TOPRIM"/>
    <property type="match status" value="1"/>
</dbReference>
<dbReference type="HAMAP" id="MF_00017">
    <property type="entry name" value="RecR"/>
    <property type="match status" value="1"/>
</dbReference>
<evidence type="ECO:0000256" key="1">
    <source>
        <dbReference type="ARBA" id="ARBA00022723"/>
    </source>
</evidence>
<keyword evidence="5 7" id="KW-0233">DNA recombination</keyword>
<dbReference type="Gene3D" id="6.10.250.240">
    <property type="match status" value="1"/>
</dbReference>
<reference evidence="9 10" key="1">
    <citation type="submission" date="2019-07" db="EMBL/GenBank/DDBJ databases">
        <title>Whole genome shotgun sequence of Pseudonocardia sulfidoxydans NBRC 16205.</title>
        <authorList>
            <person name="Hosoyama A."/>
            <person name="Uohara A."/>
            <person name="Ohji S."/>
            <person name="Ichikawa N."/>
        </authorList>
    </citation>
    <scope>NUCLEOTIDE SEQUENCE [LARGE SCALE GENOMIC DNA]</scope>
    <source>
        <strain evidence="9 10">NBRC 16205</strain>
    </source>
</reference>
<dbReference type="Pfam" id="PF21176">
    <property type="entry name" value="RecR_HhH"/>
    <property type="match status" value="1"/>
</dbReference>
<dbReference type="EMBL" id="BJVJ01000021">
    <property type="protein sequence ID" value="GEL23601.1"/>
    <property type="molecule type" value="Genomic_DNA"/>
</dbReference>
<evidence type="ECO:0000256" key="2">
    <source>
        <dbReference type="ARBA" id="ARBA00022763"/>
    </source>
</evidence>
<keyword evidence="6 7" id="KW-0234">DNA repair</keyword>